<dbReference type="Proteomes" id="UP000663852">
    <property type="component" value="Unassembled WGS sequence"/>
</dbReference>
<protein>
    <submittedName>
        <fullName evidence="1">Uncharacterized protein</fullName>
    </submittedName>
</protein>
<evidence type="ECO:0000313" key="2">
    <source>
        <dbReference type="Proteomes" id="UP000663852"/>
    </source>
</evidence>
<gene>
    <name evidence="1" type="ORF">EDS130_LOCUS4497</name>
</gene>
<organism evidence="1 2">
    <name type="scientific">Adineta ricciae</name>
    <name type="common">Rotifer</name>
    <dbReference type="NCBI Taxonomy" id="249248"/>
    <lineage>
        <taxon>Eukaryota</taxon>
        <taxon>Metazoa</taxon>
        <taxon>Spiralia</taxon>
        <taxon>Gnathifera</taxon>
        <taxon>Rotifera</taxon>
        <taxon>Eurotatoria</taxon>
        <taxon>Bdelloidea</taxon>
        <taxon>Adinetida</taxon>
        <taxon>Adinetidae</taxon>
        <taxon>Adineta</taxon>
    </lineage>
</organism>
<accession>A0A813S4P2</accession>
<dbReference type="EMBL" id="CAJNOJ010000012">
    <property type="protein sequence ID" value="CAF0794070.1"/>
    <property type="molecule type" value="Genomic_DNA"/>
</dbReference>
<name>A0A813S4P2_ADIRI</name>
<dbReference type="AlphaFoldDB" id="A0A813S4P2"/>
<reference evidence="1" key="1">
    <citation type="submission" date="2021-02" db="EMBL/GenBank/DDBJ databases">
        <authorList>
            <person name="Nowell W R."/>
        </authorList>
    </citation>
    <scope>NUCLEOTIDE SEQUENCE</scope>
</reference>
<dbReference type="PANTHER" id="PTHR37162">
    <property type="entry name" value="HAT FAMILY DIMERISATION DOMAINCONTAINING PROTEIN-RELATED"/>
    <property type="match status" value="1"/>
</dbReference>
<sequence length="802" mass="93286">MPRKDTHFCTKWYAQLDSTKKPCSRWLKPGKTTSTFLCTVCNEEKSCKNGGWSDVYKHSQRLKHLQCLKDVTQSGQICITSTSSSSSMQINTTHEHILTFDEKVLRAETYWALATAKHGLSYNFSQHVQELFSQMFSDSNIAKTFSLKPRKLSYILSHGTGHYFTKTMLQDLMKAPAFTLIFDETVTVGVRKQLDLHFRYWCERKQEIAVRYYKSIFLGHATAEIIFRKIIDSLRADGVDLTKMLMLGRDNPNVNKTIEKLMDQQIRIERDKQSPSTIKSTIGLIDIGSCPLHLIHNSFKIGIGQTNWPIEEFLNNLVFWFNRSPSRREDYRNVAKHLSSRPGRFIRRFTLTRWLDIGPILERVIDQWANIIMYFSEFIPNNDKISMKNQRYPQITAAIQSKSLLIRLHFLVFLHNHIYQQILIWLQQTQPLIHLLYDECEQLIRRLFSCFIREDLIKHKSIDAFMNVSYYSQENQKCDATINIGETTRRYLHELSVEERQEFFHTIRTIYSSITEELLQTLPLTNDLLRHLQCLHPSMRDSETAYLSIMNIARSLPCIIHPADIDRIQAEWCLYQNENIPKDWYEKTHGCHSIDHYWRKIFSLKTNAGAEKYVGLMKLVKCVLALSHGNADVERGFSENGFLLSDDRSLLSDESINGLRATRDGVKYFGNGKPHDVPITKNLLDCVRNAHSRYCDDLEKKKTKQTITKTAEYEQAKQDPDKEKEYCLYDEQNTLHKDLASIQKIIDEGTERLGKAILTRDFSAIGTAQLLIEGGNKKLAMTNTQITATDNHLKQLRKKHRK</sequence>
<dbReference type="PANTHER" id="PTHR37162:SF11">
    <property type="match status" value="1"/>
</dbReference>
<dbReference type="OrthoDB" id="6159421at2759"/>
<evidence type="ECO:0000313" key="1">
    <source>
        <dbReference type="EMBL" id="CAF0794070.1"/>
    </source>
</evidence>
<comment type="caution">
    <text evidence="1">The sequence shown here is derived from an EMBL/GenBank/DDBJ whole genome shotgun (WGS) entry which is preliminary data.</text>
</comment>
<proteinExistence type="predicted"/>